<dbReference type="InterPro" id="IPR001874">
    <property type="entry name" value="DHquinase_II"/>
</dbReference>
<dbReference type="NCBIfam" id="TIGR01088">
    <property type="entry name" value="aroQ"/>
    <property type="match status" value="1"/>
</dbReference>
<dbReference type="NCBIfam" id="NF003806">
    <property type="entry name" value="PRK05395.1-3"/>
    <property type="match status" value="1"/>
</dbReference>
<dbReference type="SUPFAM" id="SSF52304">
    <property type="entry name" value="Type II 3-dehydroquinate dehydratase"/>
    <property type="match status" value="1"/>
</dbReference>
<dbReference type="InterPro" id="IPR036441">
    <property type="entry name" value="DHquinase_II_sf"/>
</dbReference>
<accession>A0A1W1C7Z2</accession>
<evidence type="ECO:0000256" key="2">
    <source>
        <dbReference type="ARBA" id="ARBA00023239"/>
    </source>
</evidence>
<dbReference type="NCBIfam" id="NF003805">
    <property type="entry name" value="PRK05395.1-2"/>
    <property type="match status" value="1"/>
</dbReference>
<dbReference type="AlphaFoldDB" id="A0A1W1C7Z2"/>
<dbReference type="HAMAP" id="MF_00169">
    <property type="entry name" value="AroQ"/>
    <property type="match status" value="1"/>
</dbReference>
<sequence length="164" mass="18206">MKIVVIQGPNLNMLGIREQNIYGPMKLDDIHAQMEAFAKQNNVEIEFFQSNLEGEIVDRLQECLGDATGIIINPAAYTHTSIAIRDAISAIQIPTVEVHLSNIHQREEFRHTSLTAPVCAGQIVGFGPFGYHLAMLSVIQIMNEVKALQEQQQGQEAKVALQNK</sequence>
<gene>
    <name evidence="3" type="ORF">MNB_SV-14-255</name>
</gene>
<organism evidence="3">
    <name type="scientific">hydrothermal vent metagenome</name>
    <dbReference type="NCBI Taxonomy" id="652676"/>
    <lineage>
        <taxon>unclassified sequences</taxon>
        <taxon>metagenomes</taxon>
        <taxon>ecological metagenomes</taxon>
    </lineage>
</organism>
<dbReference type="GO" id="GO:0019631">
    <property type="term" value="P:quinate catabolic process"/>
    <property type="evidence" value="ECO:0007669"/>
    <property type="project" value="TreeGrafter"/>
</dbReference>
<dbReference type="Pfam" id="PF01220">
    <property type="entry name" value="DHquinase_II"/>
    <property type="match status" value="1"/>
</dbReference>
<dbReference type="PANTHER" id="PTHR21272:SF3">
    <property type="entry name" value="CATABOLIC 3-DEHYDROQUINASE"/>
    <property type="match status" value="1"/>
</dbReference>
<reference evidence="3" key="1">
    <citation type="submission" date="2016-10" db="EMBL/GenBank/DDBJ databases">
        <authorList>
            <person name="de Groot N.N."/>
        </authorList>
    </citation>
    <scope>NUCLEOTIDE SEQUENCE</scope>
</reference>
<dbReference type="Gene3D" id="3.40.50.9100">
    <property type="entry name" value="Dehydroquinase, class II"/>
    <property type="match status" value="1"/>
</dbReference>
<dbReference type="CDD" id="cd00466">
    <property type="entry name" value="DHQase_II"/>
    <property type="match status" value="1"/>
</dbReference>
<evidence type="ECO:0000313" key="3">
    <source>
        <dbReference type="EMBL" id="SFV61990.1"/>
    </source>
</evidence>
<dbReference type="GO" id="GO:0003855">
    <property type="term" value="F:3-dehydroquinate dehydratase activity"/>
    <property type="evidence" value="ECO:0007669"/>
    <property type="project" value="UniProtKB-EC"/>
</dbReference>
<dbReference type="EMBL" id="FPHN01000136">
    <property type="protein sequence ID" value="SFV61990.1"/>
    <property type="molecule type" value="Genomic_DNA"/>
</dbReference>
<evidence type="ECO:0000256" key="1">
    <source>
        <dbReference type="ARBA" id="ARBA00012060"/>
    </source>
</evidence>
<dbReference type="NCBIfam" id="NF003807">
    <property type="entry name" value="PRK05395.1-4"/>
    <property type="match status" value="1"/>
</dbReference>
<keyword evidence="2 3" id="KW-0456">Lyase</keyword>
<dbReference type="EC" id="4.2.1.10" evidence="1"/>
<dbReference type="PROSITE" id="PS01029">
    <property type="entry name" value="DEHYDROQUINASE_II"/>
    <property type="match status" value="1"/>
</dbReference>
<protein>
    <recommendedName>
        <fullName evidence="1">3-dehydroquinate dehydratase</fullName>
        <ecNumber evidence="1">4.2.1.10</ecNumber>
    </recommendedName>
</protein>
<proteinExistence type="inferred from homology"/>
<dbReference type="PANTHER" id="PTHR21272">
    <property type="entry name" value="CATABOLIC 3-DEHYDROQUINASE"/>
    <property type="match status" value="1"/>
</dbReference>
<dbReference type="PIRSF" id="PIRSF001399">
    <property type="entry name" value="DHquinase_II"/>
    <property type="match status" value="1"/>
</dbReference>
<name>A0A1W1C7Z2_9ZZZZ</name>
<dbReference type="InterPro" id="IPR018509">
    <property type="entry name" value="DHquinase_II_CS"/>
</dbReference>